<proteinExistence type="predicted"/>
<evidence type="ECO:0000256" key="1">
    <source>
        <dbReference type="SAM" id="Phobius"/>
    </source>
</evidence>
<accession>A0A840D6T6</accession>
<sequence length="60" mass="7292">MHRLEWIKSPFNYLLKQKVRSYIFYRFFGCLNVTQLSVLAYIYFSVKSIMQSSISVQVYR</sequence>
<protein>
    <submittedName>
        <fullName evidence="2">Uncharacterized protein</fullName>
    </submittedName>
</protein>
<comment type="caution">
    <text evidence="2">The sequence shown here is derived from an EMBL/GenBank/DDBJ whole genome shotgun (WGS) entry which is preliminary data.</text>
</comment>
<dbReference type="EMBL" id="JACIER010000008">
    <property type="protein sequence ID" value="MBB4044365.1"/>
    <property type="molecule type" value="Genomic_DNA"/>
</dbReference>
<keyword evidence="1" id="KW-1133">Transmembrane helix</keyword>
<keyword evidence="1" id="KW-0472">Membrane</keyword>
<dbReference type="AlphaFoldDB" id="A0A840D6T6"/>
<keyword evidence="1" id="KW-0812">Transmembrane</keyword>
<evidence type="ECO:0000313" key="2">
    <source>
        <dbReference type="EMBL" id="MBB4044365.1"/>
    </source>
</evidence>
<evidence type="ECO:0000313" key="3">
    <source>
        <dbReference type="Proteomes" id="UP000560658"/>
    </source>
</evidence>
<name>A0A840D6T6_9BACE</name>
<dbReference type="Proteomes" id="UP000560658">
    <property type="component" value="Unassembled WGS sequence"/>
</dbReference>
<gene>
    <name evidence="2" type="ORF">GGR06_002159</name>
</gene>
<reference evidence="2" key="1">
    <citation type="submission" date="2020-08" db="EMBL/GenBank/DDBJ databases">
        <title>Genomic Encyclopedia of Type Strains, Phase IV (KMG-IV): sequencing the most valuable type-strain genomes for metagenomic binning, comparative biology and taxonomic classification.</title>
        <authorList>
            <person name="Goeker M."/>
        </authorList>
    </citation>
    <scope>NUCLEOTIDE SEQUENCE [LARGE SCALE GENOMIC DNA]</scope>
    <source>
        <strain evidence="2">DSM 105720</strain>
    </source>
</reference>
<organism evidence="2 3">
    <name type="scientific">Bacteroides reticulotermitis</name>
    <dbReference type="NCBI Taxonomy" id="1133319"/>
    <lineage>
        <taxon>Bacteria</taxon>
        <taxon>Pseudomonadati</taxon>
        <taxon>Bacteroidota</taxon>
        <taxon>Bacteroidia</taxon>
        <taxon>Bacteroidales</taxon>
        <taxon>Bacteroidaceae</taxon>
        <taxon>Bacteroides</taxon>
    </lineage>
</organism>
<feature type="transmembrane region" description="Helical" evidence="1">
    <location>
        <begin position="23"/>
        <end position="44"/>
    </location>
</feature>
<keyword evidence="3" id="KW-1185">Reference proteome</keyword>